<dbReference type="GO" id="GO:0008408">
    <property type="term" value="F:3'-5' exonuclease activity"/>
    <property type="evidence" value="ECO:0007669"/>
    <property type="project" value="TreeGrafter"/>
</dbReference>
<evidence type="ECO:0000256" key="6">
    <source>
        <dbReference type="ARBA" id="ARBA00022705"/>
    </source>
</evidence>
<keyword evidence="10 18" id="KW-0269">Exonuclease</keyword>
<dbReference type="GO" id="GO:0005829">
    <property type="term" value="C:cytosol"/>
    <property type="evidence" value="ECO:0007669"/>
    <property type="project" value="TreeGrafter"/>
</dbReference>
<evidence type="ECO:0000256" key="7">
    <source>
        <dbReference type="ARBA" id="ARBA00022722"/>
    </source>
</evidence>
<evidence type="ECO:0000256" key="18">
    <source>
        <dbReference type="RuleBase" id="RU364087"/>
    </source>
</evidence>
<keyword evidence="11 17" id="KW-0460">Magnesium</keyword>
<accession>A0A369C962</accession>
<proteinExistence type="predicted"/>
<dbReference type="InterPro" id="IPR012337">
    <property type="entry name" value="RNaseH-like_sf"/>
</dbReference>
<dbReference type="PANTHER" id="PTHR30231">
    <property type="entry name" value="DNA POLYMERASE III SUBUNIT EPSILON"/>
    <property type="match status" value="1"/>
</dbReference>
<dbReference type="InterPro" id="IPR036397">
    <property type="entry name" value="RNaseH_sf"/>
</dbReference>
<dbReference type="PANTHER" id="PTHR30231:SF41">
    <property type="entry name" value="DNA POLYMERASE III SUBUNIT EPSILON"/>
    <property type="match status" value="1"/>
</dbReference>
<evidence type="ECO:0000256" key="13">
    <source>
        <dbReference type="ARBA" id="ARBA00023211"/>
    </source>
</evidence>
<dbReference type="NCBIfam" id="TIGR00573">
    <property type="entry name" value="dnaq"/>
    <property type="match status" value="1"/>
</dbReference>
<dbReference type="GO" id="GO:0003677">
    <property type="term" value="F:DNA binding"/>
    <property type="evidence" value="ECO:0007669"/>
    <property type="project" value="InterPro"/>
</dbReference>
<comment type="subunit">
    <text evidence="18">DNA polymerase III contains a core (composed of alpha, epsilon and theta chains) that associates with a tau subunit. This core dimerizes to form the POLIII' complex. PolIII' associates with the gamma complex (composed of gamma, delta, delta', psi and chi chains) and with the beta chain to form the complete DNA polymerase III complex.</text>
</comment>
<evidence type="ECO:0000256" key="16">
    <source>
        <dbReference type="PIRSR" id="PIRSR606309-2"/>
    </source>
</evidence>
<feature type="binding site" evidence="17">
    <location>
        <position position="7"/>
    </location>
    <ligand>
        <name>a divalent metal cation</name>
        <dbReference type="ChEBI" id="CHEBI:60240"/>
        <label>1</label>
        <note>catalytic</note>
    </ligand>
</feature>
<dbReference type="RefSeq" id="WP_114279571.1">
    <property type="nucleotide sequence ID" value="NZ_QPJY01000004.1"/>
</dbReference>
<keyword evidence="21" id="KW-1185">Reference proteome</keyword>
<dbReference type="InterPro" id="IPR013520">
    <property type="entry name" value="Ribonucl_H"/>
</dbReference>
<sequence>MRQVVLDTETTGLEPEQGHRIIEIGCVELDNRRLTGRRFHQYLQPDRDIDEGAVEVHGITNEFLADKPRFNDVVGDFLAFIEGAELIIHNAPFDVGFIDNELRLIGERRNVGELCVVVDTLVMARQMHPGQKNSLDALCRRYDVDNSHRDLHGALLDAEILADVYLAMTGGQGALSLGGLSSAANNYQVISNSLLPADRPPLRVLRASPAERQAHADTLARVDKASGGQCLWRELEGD</sequence>
<dbReference type="SMART" id="SM00479">
    <property type="entry name" value="EXOIII"/>
    <property type="match status" value="1"/>
</dbReference>
<evidence type="ECO:0000256" key="15">
    <source>
        <dbReference type="PIRSR" id="PIRSR606309-1"/>
    </source>
</evidence>
<dbReference type="GO" id="GO:0045004">
    <property type="term" value="P:DNA replication proofreading"/>
    <property type="evidence" value="ECO:0007669"/>
    <property type="project" value="TreeGrafter"/>
</dbReference>
<feature type="active site" description="Proton acceptor" evidence="15">
    <location>
        <position position="152"/>
    </location>
</feature>
<evidence type="ECO:0000313" key="21">
    <source>
        <dbReference type="Proteomes" id="UP000252707"/>
    </source>
</evidence>
<evidence type="ECO:0000256" key="1">
    <source>
        <dbReference type="ARBA" id="ARBA00001936"/>
    </source>
</evidence>
<gene>
    <name evidence="18" type="primary">dnaQ</name>
    <name evidence="20" type="ORF">DFQ59_1046</name>
</gene>
<dbReference type="AlphaFoldDB" id="A0A369C962"/>
<dbReference type="InterPro" id="IPR006054">
    <property type="entry name" value="DnaQ"/>
</dbReference>
<keyword evidence="6 18" id="KW-0235">DNA replication</keyword>
<comment type="cofactor">
    <cofactor evidence="1 18">
        <name>Mn(2+)</name>
        <dbReference type="ChEBI" id="CHEBI:29035"/>
    </cofactor>
</comment>
<dbReference type="Gene3D" id="3.30.420.10">
    <property type="entry name" value="Ribonuclease H-like superfamily/Ribonuclease H"/>
    <property type="match status" value="1"/>
</dbReference>
<evidence type="ECO:0000256" key="9">
    <source>
        <dbReference type="ARBA" id="ARBA00022801"/>
    </source>
</evidence>
<keyword evidence="7 18" id="KW-0540">Nuclease</keyword>
<reference evidence="20 21" key="1">
    <citation type="submission" date="2018-07" db="EMBL/GenBank/DDBJ databases">
        <title>Genomic Encyclopedia of Type Strains, Phase IV (KMG-IV): sequencing the most valuable type-strain genomes for metagenomic binning, comparative biology and taxonomic classification.</title>
        <authorList>
            <person name="Goeker M."/>
        </authorList>
    </citation>
    <scope>NUCLEOTIDE SEQUENCE [LARGE SCALE GENOMIC DNA]</scope>
    <source>
        <strain evidence="20 21">DSM 26407</strain>
    </source>
</reference>
<comment type="cofactor">
    <cofactor evidence="17">
        <name>Mg(2+)</name>
        <dbReference type="ChEBI" id="CHEBI:18420"/>
    </cofactor>
    <cofactor evidence="17">
        <name>Mn(2+)</name>
        <dbReference type="ChEBI" id="CHEBI:29035"/>
    </cofactor>
    <text evidence="17">Binds 2 divalent metal cations. Magnesium or manganese.</text>
</comment>
<dbReference type="EC" id="2.7.7.7" evidence="2 18"/>
<feature type="domain" description="Exonuclease" evidence="19">
    <location>
        <begin position="2"/>
        <end position="174"/>
    </location>
</feature>
<evidence type="ECO:0000256" key="10">
    <source>
        <dbReference type="ARBA" id="ARBA00022839"/>
    </source>
</evidence>
<dbReference type="OrthoDB" id="9804290at2"/>
<keyword evidence="12 18" id="KW-0239">DNA-directed DNA polymerase</keyword>
<dbReference type="GO" id="GO:0003887">
    <property type="term" value="F:DNA-directed DNA polymerase activity"/>
    <property type="evidence" value="ECO:0007669"/>
    <property type="project" value="UniProtKB-KW"/>
</dbReference>
<dbReference type="GO" id="GO:0046872">
    <property type="term" value="F:metal ion binding"/>
    <property type="evidence" value="ECO:0007669"/>
    <property type="project" value="UniProtKB-KW"/>
</dbReference>
<dbReference type="NCBIfam" id="TIGR01406">
    <property type="entry name" value="dnaQ_proteo"/>
    <property type="match status" value="1"/>
</dbReference>
<dbReference type="Proteomes" id="UP000252707">
    <property type="component" value="Unassembled WGS sequence"/>
</dbReference>
<keyword evidence="5 18" id="KW-0548">Nucleotidyltransferase</keyword>
<feature type="binding site" evidence="17">
    <location>
        <position position="9"/>
    </location>
    <ligand>
        <name>a divalent metal cation</name>
        <dbReference type="ChEBI" id="CHEBI:60240"/>
        <label>1</label>
        <note>catalytic</note>
    </ligand>
</feature>
<evidence type="ECO:0000313" key="20">
    <source>
        <dbReference type="EMBL" id="RCX30570.1"/>
    </source>
</evidence>
<feature type="binding site" evidence="17">
    <location>
        <position position="157"/>
    </location>
    <ligand>
        <name>a divalent metal cation</name>
        <dbReference type="ChEBI" id="CHEBI:60240"/>
        <label>1</label>
        <note>catalytic</note>
    </ligand>
</feature>
<organism evidence="20 21">
    <name type="scientific">Thioalbus denitrificans</name>
    <dbReference type="NCBI Taxonomy" id="547122"/>
    <lineage>
        <taxon>Bacteria</taxon>
        <taxon>Pseudomonadati</taxon>
        <taxon>Pseudomonadota</taxon>
        <taxon>Gammaproteobacteria</taxon>
        <taxon>Chromatiales</taxon>
        <taxon>Ectothiorhodospiraceae</taxon>
        <taxon>Thioalbus</taxon>
    </lineage>
</organism>
<comment type="catalytic activity">
    <reaction evidence="14 18">
        <text>DNA(n) + a 2'-deoxyribonucleoside 5'-triphosphate = DNA(n+1) + diphosphate</text>
        <dbReference type="Rhea" id="RHEA:22508"/>
        <dbReference type="Rhea" id="RHEA-COMP:17339"/>
        <dbReference type="Rhea" id="RHEA-COMP:17340"/>
        <dbReference type="ChEBI" id="CHEBI:33019"/>
        <dbReference type="ChEBI" id="CHEBI:61560"/>
        <dbReference type="ChEBI" id="CHEBI:173112"/>
        <dbReference type="EC" id="2.7.7.7"/>
    </reaction>
</comment>
<evidence type="ECO:0000256" key="2">
    <source>
        <dbReference type="ARBA" id="ARBA00012417"/>
    </source>
</evidence>
<dbReference type="NCBIfam" id="NF004316">
    <property type="entry name" value="PRK05711.1"/>
    <property type="match status" value="1"/>
</dbReference>
<evidence type="ECO:0000256" key="5">
    <source>
        <dbReference type="ARBA" id="ARBA00022695"/>
    </source>
</evidence>
<keyword evidence="8 17" id="KW-0479">Metal-binding</keyword>
<keyword evidence="9 18" id="KW-0378">Hydrolase</keyword>
<evidence type="ECO:0000256" key="8">
    <source>
        <dbReference type="ARBA" id="ARBA00022723"/>
    </source>
</evidence>
<feature type="binding site" evidence="16">
    <location>
        <position position="7"/>
    </location>
    <ligand>
        <name>substrate</name>
    </ligand>
</feature>
<feature type="binding site" evidence="16">
    <location>
        <position position="9"/>
    </location>
    <ligand>
        <name>substrate</name>
    </ligand>
</feature>
<feature type="binding site" evidence="16">
    <location>
        <position position="57"/>
    </location>
    <ligand>
        <name>substrate</name>
    </ligand>
</feature>
<keyword evidence="13 17" id="KW-0464">Manganese</keyword>
<comment type="function">
    <text evidence="18">DNA polymerase III is a complex, multichain enzyme responsible for most of the replicative synthesis in bacteria. The epsilon subunit contain the editing function and is a proofreading 3'-5' exonuclease.</text>
</comment>
<dbReference type="FunFam" id="3.30.420.10:FF:000012">
    <property type="entry name" value="DNA polymerase III subunit epsilon"/>
    <property type="match status" value="1"/>
</dbReference>
<dbReference type="InterPro" id="IPR006309">
    <property type="entry name" value="DnaQ_proteo"/>
</dbReference>
<evidence type="ECO:0000256" key="14">
    <source>
        <dbReference type="ARBA" id="ARBA00049244"/>
    </source>
</evidence>
<evidence type="ECO:0000259" key="19">
    <source>
        <dbReference type="SMART" id="SM00479"/>
    </source>
</evidence>
<evidence type="ECO:0000256" key="17">
    <source>
        <dbReference type="PIRSR" id="PIRSR606309-3"/>
    </source>
</evidence>
<dbReference type="CDD" id="cd06131">
    <property type="entry name" value="DNA_pol_III_epsilon_Ecoli_like"/>
    <property type="match status" value="1"/>
</dbReference>
<dbReference type="Pfam" id="PF00929">
    <property type="entry name" value="RNase_T"/>
    <property type="match status" value="1"/>
</dbReference>
<dbReference type="EMBL" id="QPJY01000004">
    <property type="protein sequence ID" value="RCX30570.1"/>
    <property type="molecule type" value="Genomic_DNA"/>
</dbReference>
<evidence type="ECO:0000256" key="11">
    <source>
        <dbReference type="ARBA" id="ARBA00022842"/>
    </source>
</evidence>
<evidence type="ECO:0000256" key="3">
    <source>
        <dbReference type="ARBA" id="ARBA00020352"/>
    </source>
</evidence>
<protein>
    <recommendedName>
        <fullName evidence="3 18">DNA polymerase III subunit epsilon</fullName>
        <ecNumber evidence="2 18">2.7.7.7</ecNumber>
    </recommendedName>
</protein>
<dbReference type="SUPFAM" id="SSF53098">
    <property type="entry name" value="Ribonuclease H-like"/>
    <property type="match status" value="1"/>
</dbReference>
<evidence type="ECO:0000256" key="4">
    <source>
        <dbReference type="ARBA" id="ARBA00022679"/>
    </source>
</evidence>
<keyword evidence="4 18" id="KW-0808">Transferase</keyword>
<evidence type="ECO:0000256" key="12">
    <source>
        <dbReference type="ARBA" id="ARBA00022932"/>
    </source>
</evidence>
<comment type="caution">
    <text evidence="20">The sequence shown here is derived from an EMBL/GenBank/DDBJ whole genome shotgun (WGS) entry which is preliminary data.</text>
</comment>
<feature type="binding site" evidence="16">
    <location>
        <position position="157"/>
    </location>
    <ligand>
        <name>substrate</name>
    </ligand>
</feature>
<name>A0A369C962_9GAMM</name>